<dbReference type="STRING" id="630515.SAMN04489812_2215"/>
<proteinExistence type="predicted"/>
<dbReference type="RefSeq" id="WP_197680076.1">
    <property type="nucleotide sequence ID" value="NZ_LT629772.1"/>
</dbReference>
<evidence type="ECO:0000313" key="3">
    <source>
        <dbReference type="Proteomes" id="UP000199103"/>
    </source>
</evidence>
<name>A0A1H1T1G7_9ACTN</name>
<protein>
    <recommendedName>
        <fullName evidence="4">DUF4913 domain-containing protein</fullName>
    </recommendedName>
</protein>
<sequence>MADSTPPPWVWTDLDPGKLERSWRDLADWVDWLEDAYAPWVLLPPCWPDHEGLRTELRMYWYWHRWVQRKAVNPIDGVRWHQELRRSAQAWRDLANCRHDPPMPHRQQIRAGERRRRDDYIAEAIRAETQTAPPALSASQQPASPQHQSSPQVQQFPDPR</sequence>
<dbReference type="AlphaFoldDB" id="A0A1H1T1G7"/>
<feature type="region of interest" description="Disordered" evidence="1">
    <location>
        <begin position="120"/>
        <end position="160"/>
    </location>
</feature>
<gene>
    <name evidence="2" type="ORF">SAMN04489812_2215</name>
</gene>
<dbReference type="Proteomes" id="UP000199103">
    <property type="component" value="Chromosome I"/>
</dbReference>
<feature type="compositionally biased region" description="Low complexity" evidence="1">
    <location>
        <begin position="130"/>
        <end position="160"/>
    </location>
</feature>
<accession>A0A1H1T1G7</accession>
<evidence type="ECO:0000313" key="2">
    <source>
        <dbReference type="EMBL" id="SDS53988.1"/>
    </source>
</evidence>
<reference evidence="2 3" key="1">
    <citation type="submission" date="2016-10" db="EMBL/GenBank/DDBJ databases">
        <authorList>
            <person name="de Groot N.N."/>
        </authorList>
    </citation>
    <scope>NUCLEOTIDE SEQUENCE [LARGE SCALE GENOMIC DNA]</scope>
    <source>
        <strain evidence="2 3">DSM 21800</strain>
    </source>
</reference>
<evidence type="ECO:0008006" key="4">
    <source>
        <dbReference type="Google" id="ProtNLM"/>
    </source>
</evidence>
<evidence type="ECO:0000256" key="1">
    <source>
        <dbReference type="SAM" id="MobiDB-lite"/>
    </source>
</evidence>
<organism evidence="2 3">
    <name type="scientific">Microlunatus soli</name>
    <dbReference type="NCBI Taxonomy" id="630515"/>
    <lineage>
        <taxon>Bacteria</taxon>
        <taxon>Bacillati</taxon>
        <taxon>Actinomycetota</taxon>
        <taxon>Actinomycetes</taxon>
        <taxon>Propionibacteriales</taxon>
        <taxon>Propionibacteriaceae</taxon>
        <taxon>Microlunatus</taxon>
    </lineage>
</organism>
<keyword evidence="3" id="KW-1185">Reference proteome</keyword>
<dbReference type="EMBL" id="LT629772">
    <property type="protein sequence ID" value="SDS53988.1"/>
    <property type="molecule type" value="Genomic_DNA"/>
</dbReference>